<dbReference type="InterPro" id="IPR011542">
    <property type="entry name" value="SUF_FeS_clus_asmbl_SufD"/>
</dbReference>
<comment type="similarity">
    <text evidence="1">Belongs to the iron-sulfur cluster assembly SufBD family.</text>
</comment>
<dbReference type="RefSeq" id="WP_146394234.1">
    <property type="nucleotide sequence ID" value="NZ_SJPK01000040.1"/>
</dbReference>
<protein>
    <submittedName>
        <fullName evidence="4">FeS cluster assembly protein SufD</fullName>
    </submittedName>
</protein>
<dbReference type="InterPro" id="IPR045595">
    <property type="entry name" value="SufBD_N"/>
</dbReference>
<proteinExistence type="inferred from homology"/>
<dbReference type="AlphaFoldDB" id="A0A5C5WNS4"/>
<accession>A0A5C5WNS4</accession>
<evidence type="ECO:0000313" key="5">
    <source>
        <dbReference type="Proteomes" id="UP000318053"/>
    </source>
</evidence>
<keyword evidence="5" id="KW-1185">Reference proteome</keyword>
<evidence type="ECO:0000313" key="4">
    <source>
        <dbReference type="EMBL" id="TWT51781.1"/>
    </source>
</evidence>
<gene>
    <name evidence="4" type="primary">sufD</name>
    <name evidence="4" type="ORF">CA85_51880</name>
</gene>
<feature type="domain" description="SUF system FeS cluster assembly SufBD core" evidence="2">
    <location>
        <begin position="182"/>
        <end position="410"/>
    </location>
</feature>
<sequence length="440" mass="48804">MIATQSDAYQESFAAFQADQSATSPAWLNEARQTAWDRFLERGLPTRRDEDWRFTPVASLAGRNYRNVQSLSLASDTVETLLQRAKLDDDFHRLVFVNGHYVEGASSHQDLPEGVVVENLASSIREGRDLAEQLLTQPVGKEESAFTDLNTAFASDGAVIDVADGVTLDRPVHLIFLSVEDGPTACHPRNLIRLGNGSSATVVESYHGRDGDGYFTNAVTQIELAEQANLDHHKLQHEQRDSLHIASSHIDQKEHSRFCSHYFSFGAELARNELNCILDGEEIVSTLNGLYMPTGEQLMDCRTRIDHAKPNCNTYELYKGILDDRARGVFNGKIFVHQDAQKTDAKQSNQALLLSDDAVVNTKPQLEIYADDVKCTHGATIGELDEQALYYLRSRGIPESLARKMLIFAFANDVVQGVEVPAVVQHLEAILLSSHGLPDV</sequence>
<name>A0A5C5WNS4_9BACT</name>
<dbReference type="NCBIfam" id="TIGR01981">
    <property type="entry name" value="sufD"/>
    <property type="match status" value="1"/>
</dbReference>
<dbReference type="InterPro" id="IPR000825">
    <property type="entry name" value="SUF_FeS_clus_asmbl_SufBD_core"/>
</dbReference>
<dbReference type="GO" id="GO:0016226">
    <property type="term" value="P:iron-sulfur cluster assembly"/>
    <property type="evidence" value="ECO:0007669"/>
    <property type="project" value="InterPro"/>
</dbReference>
<organism evidence="4 5">
    <name type="scientific">Allorhodopirellula solitaria</name>
    <dbReference type="NCBI Taxonomy" id="2527987"/>
    <lineage>
        <taxon>Bacteria</taxon>
        <taxon>Pseudomonadati</taxon>
        <taxon>Planctomycetota</taxon>
        <taxon>Planctomycetia</taxon>
        <taxon>Pirellulales</taxon>
        <taxon>Pirellulaceae</taxon>
        <taxon>Allorhodopirellula</taxon>
    </lineage>
</organism>
<dbReference type="SUPFAM" id="SSF101960">
    <property type="entry name" value="Stabilizer of iron transporter SufD"/>
    <property type="match status" value="1"/>
</dbReference>
<dbReference type="InterPro" id="IPR055346">
    <property type="entry name" value="Fe-S_cluster_assembly_SufBD"/>
</dbReference>
<feature type="domain" description="SUF system FeS cluster assembly SufBD N-terminal" evidence="3">
    <location>
        <begin position="6"/>
        <end position="173"/>
    </location>
</feature>
<dbReference type="PANTHER" id="PTHR43575">
    <property type="entry name" value="PROTEIN ABCI7, CHLOROPLASTIC"/>
    <property type="match status" value="1"/>
</dbReference>
<dbReference type="OrthoDB" id="9803529at2"/>
<dbReference type="Pfam" id="PF19295">
    <property type="entry name" value="SufBD_N"/>
    <property type="match status" value="1"/>
</dbReference>
<evidence type="ECO:0000259" key="2">
    <source>
        <dbReference type="Pfam" id="PF01458"/>
    </source>
</evidence>
<dbReference type="Pfam" id="PF01458">
    <property type="entry name" value="SUFBD_core"/>
    <property type="match status" value="1"/>
</dbReference>
<dbReference type="Proteomes" id="UP000318053">
    <property type="component" value="Unassembled WGS sequence"/>
</dbReference>
<evidence type="ECO:0000259" key="3">
    <source>
        <dbReference type="Pfam" id="PF19295"/>
    </source>
</evidence>
<dbReference type="EMBL" id="SJPK01000040">
    <property type="protein sequence ID" value="TWT51781.1"/>
    <property type="molecule type" value="Genomic_DNA"/>
</dbReference>
<evidence type="ECO:0000256" key="1">
    <source>
        <dbReference type="ARBA" id="ARBA00043967"/>
    </source>
</evidence>
<dbReference type="InterPro" id="IPR037284">
    <property type="entry name" value="SUF_FeS_clus_asmbl_SufBD_sf"/>
</dbReference>
<dbReference type="PANTHER" id="PTHR43575:SF1">
    <property type="entry name" value="PROTEIN ABCI7, CHLOROPLASTIC"/>
    <property type="match status" value="1"/>
</dbReference>
<comment type="caution">
    <text evidence="4">The sequence shown here is derived from an EMBL/GenBank/DDBJ whole genome shotgun (WGS) entry which is preliminary data.</text>
</comment>
<reference evidence="4 5" key="1">
    <citation type="submission" date="2019-02" db="EMBL/GenBank/DDBJ databases">
        <title>Deep-cultivation of Planctomycetes and their phenomic and genomic characterization uncovers novel biology.</title>
        <authorList>
            <person name="Wiegand S."/>
            <person name="Jogler M."/>
            <person name="Boedeker C."/>
            <person name="Pinto D."/>
            <person name="Vollmers J."/>
            <person name="Rivas-Marin E."/>
            <person name="Kohn T."/>
            <person name="Peeters S.H."/>
            <person name="Heuer A."/>
            <person name="Rast P."/>
            <person name="Oberbeckmann S."/>
            <person name="Bunk B."/>
            <person name="Jeske O."/>
            <person name="Meyerdierks A."/>
            <person name="Storesund J.E."/>
            <person name="Kallscheuer N."/>
            <person name="Luecker S."/>
            <person name="Lage O.M."/>
            <person name="Pohl T."/>
            <person name="Merkel B.J."/>
            <person name="Hornburger P."/>
            <person name="Mueller R.-W."/>
            <person name="Bruemmer F."/>
            <person name="Labrenz M."/>
            <person name="Spormann A.M."/>
            <person name="Op Den Camp H."/>
            <person name="Overmann J."/>
            <person name="Amann R."/>
            <person name="Jetten M.S.M."/>
            <person name="Mascher T."/>
            <person name="Medema M.H."/>
            <person name="Devos D.P."/>
            <person name="Kaster A.-K."/>
            <person name="Ovreas L."/>
            <person name="Rohde M."/>
            <person name="Galperin M.Y."/>
            <person name="Jogler C."/>
        </authorList>
    </citation>
    <scope>NUCLEOTIDE SEQUENCE [LARGE SCALE GENOMIC DNA]</scope>
    <source>
        <strain evidence="4 5">CA85</strain>
    </source>
</reference>